<dbReference type="InterPro" id="IPR036249">
    <property type="entry name" value="Thioredoxin-like_sf"/>
</dbReference>
<accession>A0ABW2YA72</accession>
<sequence length="285" mass="29906">MKRYLPFALLAALALTACTGKDDAASTDAPAATDTAVSEEQLMKDAAAAAAAGNDPNAVVADPAVAEAGAAPTPPLATADGPVPGLKLGVDYQLVQNGQPFEPLNGKIEVVEMFNFVCPACASFQPLIGNWKKTLPADVRFTYVPAAFGGNWDQYVRAFYASQTMGIAEKAHEKVYDAIHLEGKLKGERGEDSDAEIAAFYSQFGVDAKAFAGNMKSFAVTGKYNKAKQYFAAQSIGATPSTPTIFINGKYRVLGRSAEDRLRVADALIAFERAQASGAAAPATP</sequence>
<dbReference type="InterPro" id="IPR001853">
    <property type="entry name" value="DSBA-like_thioredoxin_dom"/>
</dbReference>
<proteinExistence type="inferred from homology"/>
<dbReference type="Pfam" id="PF01323">
    <property type="entry name" value="DSBA"/>
    <property type="match status" value="1"/>
</dbReference>
<dbReference type="PROSITE" id="PS51352">
    <property type="entry name" value="THIOREDOXIN_2"/>
    <property type="match status" value="1"/>
</dbReference>
<name>A0ABW2YA72_9GAMM</name>
<evidence type="ECO:0000313" key="11">
    <source>
        <dbReference type="Proteomes" id="UP001597110"/>
    </source>
</evidence>
<evidence type="ECO:0000256" key="1">
    <source>
        <dbReference type="ARBA" id="ARBA00004418"/>
    </source>
</evidence>
<dbReference type="InterPro" id="IPR050824">
    <property type="entry name" value="Thiol_disulfide_DsbA"/>
</dbReference>
<evidence type="ECO:0000256" key="2">
    <source>
        <dbReference type="ARBA" id="ARBA00005791"/>
    </source>
</evidence>
<organism evidence="10 11">
    <name type="scientific">Lysobacter brunescens</name>
    <dbReference type="NCBI Taxonomy" id="262323"/>
    <lineage>
        <taxon>Bacteria</taxon>
        <taxon>Pseudomonadati</taxon>
        <taxon>Pseudomonadota</taxon>
        <taxon>Gammaproteobacteria</taxon>
        <taxon>Lysobacterales</taxon>
        <taxon>Lysobacteraceae</taxon>
        <taxon>Lysobacter</taxon>
    </lineage>
</organism>
<dbReference type="SUPFAM" id="SSF52833">
    <property type="entry name" value="Thioredoxin-like"/>
    <property type="match status" value="1"/>
</dbReference>
<dbReference type="PANTHER" id="PTHR35891:SF2">
    <property type="entry name" value="THIOL:DISULFIDE INTERCHANGE PROTEIN DSBA"/>
    <property type="match status" value="1"/>
</dbReference>
<comment type="subcellular location">
    <subcellularLocation>
        <location evidence="1">Periplasm</location>
    </subcellularLocation>
</comment>
<evidence type="ECO:0000256" key="8">
    <source>
        <dbReference type="SAM" id="SignalP"/>
    </source>
</evidence>
<gene>
    <name evidence="10" type="ORF">ACFQ0E_05300</name>
</gene>
<evidence type="ECO:0000256" key="7">
    <source>
        <dbReference type="ARBA" id="ARBA00023284"/>
    </source>
</evidence>
<evidence type="ECO:0000256" key="4">
    <source>
        <dbReference type="ARBA" id="ARBA00022729"/>
    </source>
</evidence>
<evidence type="ECO:0000259" key="9">
    <source>
        <dbReference type="PROSITE" id="PS51352"/>
    </source>
</evidence>
<dbReference type="Proteomes" id="UP001597110">
    <property type="component" value="Unassembled WGS sequence"/>
</dbReference>
<dbReference type="PANTHER" id="PTHR35891">
    <property type="entry name" value="THIOL:DISULFIDE INTERCHANGE PROTEIN DSBA"/>
    <property type="match status" value="1"/>
</dbReference>
<reference evidence="11" key="1">
    <citation type="journal article" date="2019" name="Int. J. Syst. Evol. Microbiol.">
        <title>The Global Catalogue of Microorganisms (GCM) 10K type strain sequencing project: providing services to taxonomists for standard genome sequencing and annotation.</title>
        <authorList>
            <consortium name="The Broad Institute Genomics Platform"/>
            <consortium name="The Broad Institute Genome Sequencing Center for Infectious Disease"/>
            <person name="Wu L."/>
            <person name="Ma J."/>
        </authorList>
    </citation>
    <scope>NUCLEOTIDE SEQUENCE [LARGE SCALE GENOMIC DNA]</scope>
    <source>
        <strain evidence="11">CCUG 55585</strain>
    </source>
</reference>
<dbReference type="RefSeq" id="WP_386822639.1">
    <property type="nucleotide sequence ID" value="NZ_JBHTIF010000001.1"/>
</dbReference>
<evidence type="ECO:0000313" key="10">
    <source>
        <dbReference type="EMBL" id="MFD0725013.1"/>
    </source>
</evidence>
<evidence type="ECO:0000256" key="5">
    <source>
        <dbReference type="ARBA" id="ARBA00022764"/>
    </source>
</evidence>
<comment type="caution">
    <text evidence="10">The sequence shown here is derived from an EMBL/GenBank/DDBJ whole genome shotgun (WGS) entry which is preliminary data.</text>
</comment>
<feature type="signal peptide" evidence="8">
    <location>
        <begin position="1"/>
        <end position="24"/>
    </location>
</feature>
<dbReference type="CDD" id="cd03019">
    <property type="entry name" value="DsbA_DsbA"/>
    <property type="match status" value="1"/>
</dbReference>
<dbReference type="InterPro" id="IPR023205">
    <property type="entry name" value="DsbA/DsbL"/>
</dbReference>
<comment type="similarity">
    <text evidence="2">Belongs to the thioredoxin family. DsbA subfamily.</text>
</comment>
<keyword evidence="5" id="KW-0574">Periplasm</keyword>
<protein>
    <recommendedName>
        <fullName evidence="3">Thiol:disulfide interchange protein DsbA</fullName>
    </recommendedName>
</protein>
<dbReference type="EMBL" id="JBHTIF010000001">
    <property type="protein sequence ID" value="MFD0725013.1"/>
    <property type="molecule type" value="Genomic_DNA"/>
</dbReference>
<keyword evidence="4 8" id="KW-0732">Signal</keyword>
<evidence type="ECO:0000256" key="6">
    <source>
        <dbReference type="ARBA" id="ARBA00023157"/>
    </source>
</evidence>
<dbReference type="Gene3D" id="3.40.30.10">
    <property type="entry name" value="Glutaredoxin"/>
    <property type="match status" value="1"/>
</dbReference>
<keyword evidence="7" id="KW-0676">Redox-active center</keyword>
<dbReference type="PROSITE" id="PS51257">
    <property type="entry name" value="PROKAR_LIPOPROTEIN"/>
    <property type="match status" value="1"/>
</dbReference>
<dbReference type="InterPro" id="IPR013766">
    <property type="entry name" value="Thioredoxin_domain"/>
</dbReference>
<feature type="domain" description="Thioredoxin" evidence="9">
    <location>
        <begin position="65"/>
        <end position="270"/>
    </location>
</feature>
<keyword evidence="11" id="KW-1185">Reference proteome</keyword>
<feature type="chain" id="PRO_5046557931" description="Thiol:disulfide interchange protein DsbA" evidence="8">
    <location>
        <begin position="25"/>
        <end position="285"/>
    </location>
</feature>
<evidence type="ECO:0000256" key="3">
    <source>
        <dbReference type="ARBA" id="ARBA00013831"/>
    </source>
</evidence>
<keyword evidence="6" id="KW-1015">Disulfide bond</keyword>